<dbReference type="OrthoDB" id="540248at2759"/>
<evidence type="ECO:0000313" key="3">
    <source>
        <dbReference type="Proteomes" id="UP000054350"/>
    </source>
</evidence>
<organism evidence="2 3">
    <name type="scientific">Allomyces macrogynus (strain ATCC 38327)</name>
    <name type="common">Allomyces javanicus var. macrogynus</name>
    <dbReference type="NCBI Taxonomy" id="578462"/>
    <lineage>
        <taxon>Eukaryota</taxon>
        <taxon>Fungi</taxon>
        <taxon>Fungi incertae sedis</taxon>
        <taxon>Blastocladiomycota</taxon>
        <taxon>Blastocladiomycetes</taxon>
        <taxon>Blastocladiales</taxon>
        <taxon>Blastocladiaceae</taxon>
        <taxon>Allomyces</taxon>
    </lineage>
</organism>
<protein>
    <submittedName>
        <fullName evidence="2">Uncharacterized protein</fullName>
    </submittedName>
</protein>
<reference evidence="2 3" key="1">
    <citation type="submission" date="2009-11" db="EMBL/GenBank/DDBJ databases">
        <title>Annotation of Allomyces macrogynus ATCC 38327.</title>
        <authorList>
            <consortium name="The Broad Institute Genome Sequencing Platform"/>
            <person name="Russ C."/>
            <person name="Cuomo C."/>
            <person name="Burger G."/>
            <person name="Gray M.W."/>
            <person name="Holland P.W.H."/>
            <person name="King N."/>
            <person name="Lang F.B.F."/>
            <person name="Roger A.J."/>
            <person name="Ruiz-Trillo I."/>
            <person name="Young S.K."/>
            <person name="Zeng Q."/>
            <person name="Gargeya S."/>
            <person name="Fitzgerald M."/>
            <person name="Haas B."/>
            <person name="Abouelleil A."/>
            <person name="Alvarado L."/>
            <person name="Arachchi H.M."/>
            <person name="Berlin A."/>
            <person name="Chapman S.B."/>
            <person name="Gearin G."/>
            <person name="Goldberg J."/>
            <person name="Griggs A."/>
            <person name="Gujja S."/>
            <person name="Hansen M."/>
            <person name="Heiman D."/>
            <person name="Howarth C."/>
            <person name="Larimer J."/>
            <person name="Lui A."/>
            <person name="MacDonald P.J.P."/>
            <person name="McCowen C."/>
            <person name="Montmayeur A."/>
            <person name="Murphy C."/>
            <person name="Neiman D."/>
            <person name="Pearson M."/>
            <person name="Priest M."/>
            <person name="Roberts A."/>
            <person name="Saif S."/>
            <person name="Shea T."/>
            <person name="Sisk P."/>
            <person name="Stolte C."/>
            <person name="Sykes S."/>
            <person name="Wortman J."/>
            <person name="Nusbaum C."/>
            <person name="Birren B."/>
        </authorList>
    </citation>
    <scope>NUCLEOTIDE SEQUENCE [LARGE SCALE GENOMIC DNA]</scope>
    <source>
        <strain evidence="2 3">ATCC 38327</strain>
    </source>
</reference>
<dbReference type="EMBL" id="GG745346">
    <property type="protein sequence ID" value="KNE64928.1"/>
    <property type="molecule type" value="Genomic_DNA"/>
</dbReference>
<keyword evidence="3" id="KW-1185">Reference proteome</keyword>
<gene>
    <name evidence="2" type="ORF">AMAG_10593</name>
</gene>
<proteinExistence type="predicted"/>
<name>A0A0L0SQW0_ALLM3</name>
<dbReference type="AlphaFoldDB" id="A0A0L0SQW0"/>
<dbReference type="Proteomes" id="UP000054350">
    <property type="component" value="Unassembled WGS sequence"/>
</dbReference>
<dbReference type="VEuPathDB" id="FungiDB:AMAG_10593"/>
<evidence type="ECO:0000256" key="1">
    <source>
        <dbReference type="SAM" id="MobiDB-lite"/>
    </source>
</evidence>
<sequence length="308" mass="35047">MPRCGTLRWSAHVLQRPGSVMKGTRMMCALVREPFILPHRFRHAMLQPTLNQIGRCLIIHRAPRTATALFTSHIGFPSATHLALPPALGLQPTCRNMSQSNVLFASKPRRNKRAKQASPKTSPPGDVVRPPARWTDMTPDEAAEWFVDCFRLRMDDDAVWAHCKYHNVYFRSPLATVREFLVFCTLAVERDVAPPYLPWPLVLAKANKMLVFAFEKSDAAEKYGSENVFAELLGGRSLRATGIAIYGFWFSDYEPSTVFEEADCRFPEDASLLDDAARFERVGGIHRWKRLLASLETEFKTHGRQWDE</sequence>
<feature type="region of interest" description="Disordered" evidence="1">
    <location>
        <begin position="106"/>
        <end position="133"/>
    </location>
</feature>
<evidence type="ECO:0000313" key="2">
    <source>
        <dbReference type="EMBL" id="KNE64928.1"/>
    </source>
</evidence>
<accession>A0A0L0SQW0</accession>
<reference evidence="3" key="2">
    <citation type="submission" date="2009-11" db="EMBL/GenBank/DDBJ databases">
        <title>The Genome Sequence of Allomyces macrogynus strain ATCC 38327.</title>
        <authorList>
            <consortium name="The Broad Institute Genome Sequencing Platform"/>
            <person name="Russ C."/>
            <person name="Cuomo C."/>
            <person name="Shea T."/>
            <person name="Young S.K."/>
            <person name="Zeng Q."/>
            <person name="Koehrsen M."/>
            <person name="Haas B."/>
            <person name="Borodovsky M."/>
            <person name="Guigo R."/>
            <person name="Alvarado L."/>
            <person name="Berlin A."/>
            <person name="Borenstein D."/>
            <person name="Chen Z."/>
            <person name="Engels R."/>
            <person name="Freedman E."/>
            <person name="Gellesch M."/>
            <person name="Goldberg J."/>
            <person name="Griggs A."/>
            <person name="Gujja S."/>
            <person name="Heiman D."/>
            <person name="Hepburn T."/>
            <person name="Howarth C."/>
            <person name="Jen D."/>
            <person name="Larson L."/>
            <person name="Lewis B."/>
            <person name="Mehta T."/>
            <person name="Park D."/>
            <person name="Pearson M."/>
            <person name="Roberts A."/>
            <person name="Saif S."/>
            <person name="Shenoy N."/>
            <person name="Sisk P."/>
            <person name="Stolte C."/>
            <person name="Sykes S."/>
            <person name="Walk T."/>
            <person name="White J."/>
            <person name="Yandava C."/>
            <person name="Burger G."/>
            <person name="Gray M.W."/>
            <person name="Holland P.W.H."/>
            <person name="King N."/>
            <person name="Lang F.B.F."/>
            <person name="Roger A.J."/>
            <person name="Ruiz-Trillo I."/>
            <person name="Lander E."/>
            <person name="Nusbaum C."/>
        </authorList>
    </citation>
    <scope>NUCLEOTIDE SEQUENCE [LARGE SCALE GENOMIC DNA]</scope>
    <source>
        <strain evidence="3">ATCC 38327</strain>
    </source>
</reference>